<organism evidence="2">
    <name type="scientific">Solanum chacoense</name>
    <name type="common">Chaco potato</name>
    <dbReference type="NCBI Taxonomy" id="4108"/>
    <lineage>
        <taxon>Eukaryota</taxon>
        <taxon>Viridiplantae</taxon>
        <taxon>Streptophyta</taxon>
        <taxon>Embryophyta</taxon>
        <taxon>Tracheophyta</taxon>
        <taxon>Spermatophyta</taxon>
        <taxon>Magnoliopsida</taxon>
        <taxon>eudicotyledons</taxon>
        <taxon>Gunneridae</taxon>
        <taxon>Pentapetalae</taxon>
        <taxon>asterids</taxon>
        <taxon>lamiids</taxon>
        <taxon>Solanales</taxon>
        <taxon>Solanaceae</taxon>
        <taxon>Solanoideae</taxon>
        <taxon>Solaneae</taxon>
        <taxon>Solanum</taxon>
    </lineage>
</organism>
<reference evidence="2" key="1">
    <citation type="submission" date="2015-12" db="EMBL/GenBank/DDBJ databases">
        <title>Gene expression during late stages of embryo sac development: a critical building block for successful pollen-pistil interactions.</title>
        <authorList>
            <person name="Liu Y."/>
            <person name="Joly V."/>
            <person name="Sabar M."/>
            <person name="Matton D.P."/>
        </authorList>
    </citation>
    <scope>NUCLEOTIDE SEQUENCE</scope>
</reference>
<evidence type="ECO:0000313" key="2">
    <source>
        <dbReference type="EMBL" id="JAP28900.1"/>
    </source>
</evidence>
<evidence type="ECO:0000256" key="1">
    <source>
        <dbReference type="SAM" id="MobiDB-lite"/>
    </source>
</evidence>
<protein>
    <submittedName>
        <fullName evidence="2">Putative ovule protein</fullName>
    </submittedName>
</protein>
<dbReference type="EMBL" id="GEDG01009651">
    <property type="protein sequence ID" value="JAP28900.1"/>
    <property type="molecule type" value="Transcribed_RNA"/>
</dbReference>
<feature type="compositionally biased region" description="Polar residues" evidence="1">
    <location>
        <begin position="23"/>
        <end position="36"/>
    </location>
</feature>
<feature type="region of interest" description="Disordered" evidence="1">
    <location>
        <begin position="1"/>
        <end position="36"/>
    </location>
</feature>
<dbReference type="AlphaFoldDB" id="A0A0V0I8L5"/>
<proteinExistence type="predicted"/>
<accession>A0A0V0I8L5</accession>
<name>A0A0V0I8L5_SOLCH</name>
<sequence length="91" mass="10784">MRRYTSFGAANRTTTSKDELFHQNPNTDDLPATGQNLESKGAKYPLPFKNVFRMYFYDYLSKIFSFSFQEFLQLKKNPPLQMNNPRIYSRN</sequence>